<dbReference type="EMBL" id="CP046172">
    <property type="protein sequence ID" value="QIS12030.1"/>
    <property type="molecule type" value="Genomic_DNA"/>
</dbReference>
<gene>
    <name evidence="2" type="ORF">F5544_20835</name>
</gene>
<dbReference type="KEGG" id="nah:F5544_20835"/>
<protein>
    <submittedName>
        <fullName evidence="2">DUF3558 domain-containing protein</fullName>
    </submittedName>
</protein>
<dbReference type="Pfam" id="PF12079">
    <property type="entry name" value="DUF3558"/>
    <property type="match status" value="1"/>
</dbReference>
<evidence type="ECO:0000313" key="2">
    <source>
        <dbReference type="EMBL" id="QIS12030.1"/>
    </source>
</evidence>
<evidence type="ECO:0000313" key="3">
    <source>
        <dbReference type="Proteomes" id="UP000503540"/>
    </source>
</evidence>
<name>A0A6G9YFW1_9NOCA</name>
<keyword evidence="3" id="KW-1185">Reference proteome</keyword>
<dbReference type="AlphaFoldDB" id="A0A6G9YFW1"/>
<accession>A0A6G9YFW1</accession>
<dbReference type="InterPro" id="IPR024520">
    <property type="entry name" value="DUF3558"/>
</dbReference>
<feature type="compositionally biased region" description="Basic residues" evidence="1">
    <location>
        <begin position="20"/>
        <end position="46"/>
    </location>
</feature>
<feature type="region of interest" description="Disordered" evidence="1">
    <location>
        <begin position="1"/>
        <end position="67"/>
    </location>
</feature>
<dbReference type="Proteomes" id="UP000503540">
    <property type="component" value="Chromosome"/>
</dbReference>
<organism evidence="2 3">
    <name type="scientific">Nocardia arthritidis</name>
    <dbReference type="NCBI Taxonomy" id="228602"/>
    <lineage>
        <taxon>Bacteria</taxon>
        <taxon>Bacillati</taxon>
        <taxon>Actinomycetota</taxon>
        <taxon>Actinomycetes</taxon>
        <taxon>Mycobacteriales</taxon>
        <taxon>Nocardiaceae</taxon>
        <taxon>Nocardia</taxon>
    </lineage>
</organism>
<reference evidence="2 3" key="1">
    <citation type="journal article" date="2019" name="ACS Chem. Biol.">
        <title>Identification and Mobilization of a Cryptic Antibiotic Biosynthesis Gene Locus from a Human-Pathogenic Nocardia Isolate.</title>
        <authorList>
            <person name="Herisse M."/>
            <person name="Ishida K."/>
            <person name="Porter J.L."/>
            <person name="Howden B."/>
            <person name="Hertweck C."/>
            <person name="Stinear T.P."/>
            <person name="Pidot S.J."/>
        </authorList>
    </citation>
    <scope>NUCLEOTIDE SEQUENCE [LARGE SCALE GENOMIC DNA]</scope>
    <source>
        <strain evidence="2 3">AUSMDU00012717</strain>
    </source>
</reference>
<proteinExistence type="predicted"/>
<sequence>MSRAASEIDDIPVPSCQGRRVLRKPRAAGRRPNIRGRRRRSPRRRVADRAGSLGRVGSAVDQGRERPVTASRIRGGGLAVVAVAGLIAGCSSGNSDSNAGPSGPTTTPYADCNPITVAQLTQTLNATTLTAHSHPPVCAWAAARGTEDSDVTFTAVQKQSLQQAWNLADKDGNRLEHLTIEQDVLGTKTTAAGFYIHNTKDPGDCAVVASDNGTSLTWRIQNHSHTAALDPCATAYALAELTVDLSP</sequence>
<evidence type="ECO:0000256" key="1">
    <source>
        <dbReference type="SAM" id="MobiDB-lite"/>
    </source>
</evidence>